<feature type="active site" description="Nucleophile" evidence="1">
    <location>
        <position position="158"/>
    </location>
</feature>
<dbReference type="PANTHER" id="PTHR42909:SF1">
    <property type="entry name" value="CARBOHYDRATE KINASE PFKB DOMAIN-CONTAINING PROTEIN"/>
    <property type="match status" value="1"/>
</dbReference>
<keyword evidence="3" id="KW-1185">Reference proteome</keyword>
<keyword evidence="1" id="KW-0378">Hydrolase</keyword>
<comment type="subunit">
    <text evidence="1">Homotrimer.</text>
</comment>
<dbReference type="OrthoDB" id="9805870at2"/>
<dbReference type="GO" id="GO:0016798">
    <property type="term" value="F:hydrolase activity, acting on glycosyl bonds"/>
    <property type="evidence" value="ECO:0007669"/>
    <property type="project" value="UniProtKB-KW"/>
</dbReference>
<name>A0A2K9NB71_9PROT</name>
<dbReference type="InterPro" id="IPR022830">
    <property type="entry name" value="Indigdn_synthA-like"/>
</dbReference>
<feature type="binding site" evidence="1">
    <location>
        <position position="105"/>
    </location>
    <ligand>
        <name>substrate</name>
    </ligand>
</feature>
<dbReference type="Proteomes" id="UP000234752">
    <property type="component" value="Chromosome eg_1"/>
</dbReference>
<feature type="binding site" evidence="1">
    <location>
        <begin position="139"/>
        <end position="141"/>
    </location>
    <ligand>
        <name>substrate</name>
    </ligand>
</feature>
<comment type="function">
    <text evidence="1">Catalyzes the reversible cleavage of pseudouridine 5'-phosphate (PsiMP) to ribose 5-phosphate and uracil. Functions biologically in the cleavage direction, as part of a pseudouridine degradation pathway.</text>
</comment>
<dbReference type="HAMAP" id="MF_01876">
    <property type="entry name" value="PsiMP_glycosidase"/>
    <property type="match status" value="1"/>
</dbReference>
<dbReference type="KEGG" id="ncb:C0V82_08400"/>
<protein>
    <recommendedName>
        <fullName evidence="1">Pseudouridine-5'-phosphate glycosidase</fullName>
        <shortName evidence="1">PsiMP glycosidase</shortName>
        <ecNumber evidence="1">4.2.1.70</ecNumber>
    </recommendedName>
</protein>
<dbReference type="Pfam" id="PF04227">
    <property type="entry name" value="Indigoidine_A"/>
    <property type="match status" value="1"/>
</dbReference>
<keyword evidence="1" id="KW-0456">Lyase</keyword>
<reference evidence="2 3" key="1">
    <citation type="submission" date="2017-12" db="EMBL/GenBank/DDBJ databases">
        <title>Genomes of bacteria within cyanobacterial aggregates.</title>
        <authorList>
            <person name="Cai H."/>
        </authorList>
    </citation>
    <scope>NUCLEOTIDE SEQUENCE [LARGE SCALE GENOMIC DNA]</scope>
    <source>
        <strain evidence="2 3">TH16</strain>
    </source>
</reference>
<comment type="similarity">
    <text evidence="1">Belongs to the pseudouridine-5'-phosphate glycosidase family.</text>
</comment>
<feature type="binding site" evidence="1">
    <location>
        <position position="137"/>
    </location>
    <ligand>
        <name>Mn(2+)</name>
        <dbReference type="ChEBI" id="CHEBI:29035"/>
    </ligand>
</feature>
<keyword evidence="1" id="KW-0479">Metal-binding</keyword>
<dbReference type="GO" id="GO:0046872">
    <property type="term" value="F:metal ion binding"/>
    <property type="evidence" value="ECO:0007669"/>
    <property type="project" value="UniProtKB-KW"/>
</dbReference>
<keyword evidence="1" id="KW-0464">Manganese</keyword>
<dbReference type="InterPro" id="IPR007342">
    <property type="entry name" value="PsuG"/>
</dbReference>
<proteinExistence type="inferred from homology"/>
<dbReference type="GO" id="GO:0005737">
    <property type="term" value="C:cytoplasm"/>
    <property type="evidence" value="ECO:0007669"/>
    <property type="project" value="TreeGrafter"/>
</dbReference>
<feature type="active site" description="Proton donor" evidence="1">
    <location>
        <position position="25"/>
    </location>
</feature>
<evidence type="ECO:0000313" key="2">
    <source>
        <dbReference type="EMBL" id="AUN30252.1"/>
    </source>
</evidence>
<evidence type="ECO:0000313" key="3">
    <source>
        <dbReference type="Proteomes" id="UP000234752"/>
    </source>
</evidence>
<keyword evidence="1 2" id="KW-0326">Glycosidase</keyword>
<dbReference type="GO" id="GO:0046113">
    <property type="term" value="P:nucleobase catabolic process"/>
    <property type="evidence" value="ECO:0007669"/>
    <property type="project" value="UniProtKB-UniRule"/>
</dbReference>
<comment type="cofactor">
    <cofactor evidence="1">
        <name>Mn(2+)</name>
        <dbReference type="ChEBI" id="CHEBI:29035"/>
    </cofactor>
    <text evidence="1">Binds 1 Mn(2+) ion per subunit.</text>
</comment>
<sequence>MQDFLSIHPEVSAALKAGKAVVALESTVISHGLPYPANVETAKALEAAIRAEGAVPATIAVLDGRIRVGLDADDIERLAQPGVRKVSRRDLPVALAQGADGATTVAATMIGAALAGIAVFATGGIGGVHRGVETTLDISADLEELAATDVAVVCAGAKAILDLPRTLEYLETKGVPVIGFGTDRFPAFYTASLPLPVDGRCDSADEAARVLRAKWQLGLGGGVVIGVPIPDDAALDAEAVEAAIAQAVGEAEAQGVRGKALTPFLLKRMEELTGGASLAANRALLLNNAQIGARIAVAYAAQKSEFALPKKVVTAKRPPGY</sequence>
<dbReference type="GO" id="GO:0004730">
    <property type="term" value="F:pseudouridylate synthase activity"/>
    <property type="evidence" value="ECO:0007669"/>
    <property type="project" value="UniProtKB-UniRule"/>
</dbReference>
<accession>A0A2K9NB71</accession>
<organism evidence="2 3">
    <name type="scientific">Niveispirillum cyanobacteriorum</name>
    <dbReference type="NCBI Taxonomy" id="1612173"/>
    <lineage>
        <taxon>Bacteria</taxon>
        <taxon>Pseudomonadati</taxon>
        <taxon>Pseudomonadota</taxon>
        <taxon>Alphaproteobacteria</taxon>
        <taxon>Rhodospirillales</taxon>
        <taxon>Azospirillaceae</taxon>
        <taxon>Niveispirillum</taxon>
    </lineage>
</organism>
<gene>
    <name evidence="1" type="primary">psuG</name>
    <name evidence="2" type="ORF">C0V82_08400</name>
</gene>
<evidence type="ECO:0000256" key="1">
    <source>
        <dbReference type="HAMAP-Rule" id="MF_01876"/>
    </source>
</evidence>
<comment type="catalytic activity">
    <reaction evidence="1">
        <text>D-ribose 5-phosphate + uracil = psi-UMP + H2O</text>
        <dbReference type="Rhea" id="RHEA:18337"/>
        <dbReference type="ChEBI" id="CHEBI:15377"/>
        <dbReference type="ChEBI" id="CHEBI:17568"/>
        <dbReference type="ChEBI" id="CHEBI:58380"/>
        <dbReference type="ChEBI" id="CHEBI:78346"/>
        <dbReference type="EC" id="4.2.1.70"/>
    </reaction>
</comment>
<dbReference type="Gene3D" id="3.40.1790.10">
    <property type="entry name" value="Indigoidine synthase domain"/>
    <property type="match status" value="1"/>
</dbReference>
<feature type="binding site" evidence="1">
    <location>
        <position position="85"/>
    </location>
    <ligand>
        <name>substrate</name>
    </ligand>
</feature>
<dbReference type="SUPFAM" id="SSF110581">
    <property type="entry name" value="Indigoidine synthase A-like"/>
    <property type="match status" value="1"/>
</dbReference>
<dbReference type="EC" id="4.2.1.70" evidence="1"/>
<dbReference type="PANTHER" id="PTHR42909">
    <property type="entry name" value="ZGC:136858"/>
    <property type="match status" value="1"/>
</dbReference>
<dbReference type="EMBL" id="CP025611">
    <property type="protein sequence ID" value="AUN30252.1"/>
    <property type="molecule type" value="Genomic_DNA"/>
</dbReference>
<dbReference type="AlphaFoldDB" id="A0A2K9NB71"/>
<dbReference type="RefSeq" id="WP_102111950.1">
    <property type="nucleotide sequence ID" value="NZ_BMGN01000002.1"/>
</dbReference>